<organism evidence="1 2">
    <name type="scientific">Stackebrandtia albiflava</name>
    <dbReference type="NCBI Taxonomy" id="406432"/>
    <lineage>
        <taxon>Bacteria</taxon>
        <taxon>Bacillati</taxon>
        <taxon>Actinomycetota</taxon>
        <taxon>Actinomycetes</taxon>
        <taxon>Glycomycetales</taxon>
        <taxon>Glycomycetaceae</taxon>
        <taxon>Stackebrandtia</taxon>
    </lineage>
</organism>
<proteinExistence type="predicted"/>
<keyword evidence="2" id="KW-1185">Reference proteome</keyword>
<dbReference type="InterPro" id="IPR010985">
    <property type="entry name" value="Ribbon_hlx_hlx"/>
</dbReference>
<accession>A0A562VEL4</accession>
<dbReference type="RefSeq" id="WP_147136509.1">
    <property type="nucleotide sequence ID" value="NZ_BAABIJ010000001.1"/>
</dbReference>
<dbReference type="OrthoDB" id="5191504at2"/>
<gene>
    <name evidence="1" type="ORF">LX16_2034</name>
</gene>
<evidence type="ECO:0000313" key="1">
    <source>
        <dbReference type="EMBL" id="TWJ16305.1"/>
    </source>
</evidence>
<protein>
    <recommendedName>
        <fullName evidence="3">Arc/MetJ-type ribon-helix-helix transcriptional regulator</fullName>
    </recommendedName>
</protein>
<dbReference type="Proteomes" id="UP000321617">
    <property type="component" value="Unassembled WGS sequence"/>
</dbReference>
<name>A0A562VEL4_9ACTN</name>
<reference evidence="1 2" key="1">
    <citation type="journal article" date="2013" name="Stand. Genomic Sci.">
        <title>Genomic Encyclopedia of Type Strains, Phase I: The one thousand microbial genomes (KMG-I) project.</title>
        <authorList>
            <person name="Kyrpides N.C."/>
            <person name="Woyke T."/>
            <person name="Eisen J.A."/>
            <person name="Garrity G."/>
            <person name="Lilburn T.G."/>
            <person name="Beck B.J."/>
            <person name="Whitman W.B."/>
            <person name="Hugenholtz P."/>
            <person name="Klenk H.P."/>
        </authorList>
    </citation>
    <scope>NUCLEOTIDE SEQUENCE [LARGE SCALE GENOMIC DNA]</scope>
    <source>
        <strain evidence="1 2">DSM 45044</strain>
    </source>
</reference>
<comment type="caution">
    <text evidence="1">The sequence shown here is derived from an EMBL/GenBank/DDBJ whole genome shotgun (WGS) entry which is preliminary data.</text>
</comment>
<dbReference type="EMBL" id="VLLL01000005">
    <property type="protein sequence ID" value="TWJ16305.1"/>
    <property type="molecule type" value="Genomic_DNA"/>
</dbReference>
<dbReference type="GO" id="GO:0006355">
    <property type="term" value="P:regulation of DNA-templated transcription"/>
    <property type="evidence" value="ECO:0007669"/>
    <property type="project" value="InterPro"/>
</dbReference>
<evidence type="ECO:0008006" key="3">
    <source>
        <dbReference type="Google" id="ProtNLM"/>
    </source>
</evidence>
<sequence>MSDTERVSIELPAAQAEQVRRIVASGGAPDISTYVVEAIQTRLDRDQALSELRDLFERKGQKPSAEHLAWARDVLGVNDEKGGPVS</sequence>
<dbReference type="SUPFAM" id="SSF47598">
    <property type="entry name" value="Ribbon-helix-helix"/>
    <property type="match status" value="1"/>
</dbReference>
<evidence type="ECO:0000313" key="2">
    <source>
        <dbReference type="Proteomes" id="UP000321617"/>
    </source>
</evidence>
<dbReference type="AlphaFoldDB" id="A0A562VEL4"/>